<organism evidence="1 2">
    <name type="scientific">Rattus norvegicus</name>
    <name type="common">Rat</name>
    <dbReference type="NCBI Taxonomy" id="10116"/>
    <lineage>
        <taxon>Eukaryota</taxon>
        <taxon>Metazoa</taxon>
        <taxon>Chordata</taxon>
        <taxon>Craniata</taxon>
        <taxon>Vertebrata</taxon>
        <taxon>Euteleostomi</taxon>
        <taxon>Mammalia</taxon>
        <taxon>Eutheria</taxon>
        <taxon>Euarchontoglires</taxon>
        <taxon>Glires</taxon>
        <taxon>Rodentia</taxon>
        <taxon>Myomorpha</taxon>
        <taxon>Muroidea</taxon>
        <taxon>Muridae</taxon>
        <taxon>Murinae</taxon>
        <taxon>Rattus</taxon>
    </lineage>
</organism>
<reference evidence="1 2" key="1">
    <citation type="submission" date="2005-07" db="EMBL/GenBank/DDBJ databases">
        <authorList>
            <person name="Mural R.J."/>
            <person name="Li P.W."/>
            <person name="Adams M.D."/>
            <person name="Amanatides P.G."/>
            <person name="Baden-Tillson H."/>
            <person name="Barnstead M."/>
            <person name="Chin S.H."/>
            <person name="Dew I."/>
            <person name="Evans C.A."/>
            <person name="Ferriera S."/>
            <person name="Flanigan M."/>
            <person name="Fosler C."/>
            <person name="Glodek A."/>
            <person name="Gu Z."/>
            <person name="Holt R.A."/>
            <person name="Jennings D."/>
            <person name="Kraft C.L."/>
            <person name="Lu F."/>
            <person name="Nguyen T."/>
            <person name="Nusskern D.R."/>
            <person name="Pfannkoch C.M."/>
            <person name="Sitter C."/>
            <person name="Sutton G.G."/>
            <person name="Venter J.C."/>
            <person name="Wang Z."/>
            <person name="Woodage T."/>
            <person name="Zheng X.H."/>
            <person name="Zhong F."/>
        </authorList>
    </citation>
    <scope>NUCLEOTIDE SEQUENCE [LARGE SCALE GENOMIC DNA]</scope>
    <source>
        <strain>BN</strain>
        <strain evidence="2">Sprague-Dawley</strain>
    </source>
</reference>
<dbReference type="Proteomes" id="UP000234681">
    <property type="component" value="Chromosome 10"/>
</dbReference>
<evidence type="ECO:0000313" key="2">
    <source>
        <dbReference type="Proteomes" id="UP000234681"/>
    </source>
</evidence>
<protein>
    <submittedName>
        <fullName evidence="1">RCG34862</fullName>
    </submittedName>
</protein>
<proteinExistence type="predicted"/>
<sequence>MPCPASALQCSECVHTHRNGIDIKMFIYF</sequence>
<name>A6HFL9_RAT</name>
<feature type="non-terminal residue" evidence="1">
    <location>
        <position position="29"/>
    </location>
</feature>
<accession>A6HFL9</accession>
<dbReference type="EMBL" id="CH473948">
    <property type="protein sequence ID" value="EDM04824.1"/>
    <property type="molecule type" value="Genomic_DNA"/>
</dbReference>
<dbReference type="AlphaFoldDB" id="A6HFL9"/>
<gene>
    <name evidence="1" type="ORF">rCG_34862</name>
</gene>
<evidence type="ECO:0000313" key="1">
    <source>
        <dbReference type="EMBL" id="EDM04824.1"/>
    </source>
</evidence>